<dbReference type="CDD" id="cd03343">
    <property type="entry name" value="cpn60"/>
    <property type="match status" value="1"/>
</dbReference>
<evidence type="ECO:0000256" key="2">
    <source>
        <dbReference type="ARBA" id="ARBA00022741"/>
    </source>
</evidence>
<dbReference type="AlphaFoldDB" id="A0A0H4T5A8"/>
<dbReference type="GO" id="GO:0005524">
    <property type="term" value="F:ATP binding"/>
    <property type="evidence" value="ECO:0007669"/>
    <property type="project" value="UniProtKB-KW"/>
</dbReference>
<dbReference type="Gene3D" id="1.10.560.10">
    <property type="entry name" value="GroEL-like equatorial domain"/>
    <property type="match status" value="1"/>
</dbReference>
<dbReference type="GO" id="GO:0016887">
    <property type="term" value="F:ATP hydrolysis activity"/>
    <property type="evidence" value="ECO:0007669"/>
    <property type="project" value="InterPro"/>
</dbReference>
<evidence type="ECO:0000256" key="6">
    <source>
        <dbReference type="SAM" id="MobiDB-lite"/>
    </source>
</evidence>
<evidence type="ECO:0000256" key="5">
    <source>
        <dbReference type="RuleBase" id="RU004187"/>
    </source>
</evidence>
<proteinExistence type="inferred from homology"/>
<dbReference type="InterPro" id="IPR027410">
    <property type="entry name" value="TCP-1-like_intermed_sf"/>
</dbReference>
<dbReference type="InterPro" id="IPR017998">
    <property type="entry name" value="Chaperone_TCP-1"/>
</dbReference>
<feature type="compositionally biased region" description="Gly residues" evidence="6">
    <location>
        <begin position="533"/>
        <end position="555"/>
    </location>
</feature>
<dbReference type="InterPro" id="IPR027409">
    <property type="entry name" value="GroEL-like_apical_dom_sf"/>
</dbReference>
<dbReference type="InterPro" id="IPR002194">
    <property type="entry name" value="Chaperonin_TCP-1_CS"/>
</dbReference>
<dbReference type="InterPro" id="IPR054827">
    <property type="entry name" value="thermosome_alpha"/>
</dbReference>
<reference evidence="7" key="1">
    <citation type="journal article" date="2015" name="ISME J.">
        <title>Aquifer environment selects for microbial species cohorts in sediment and groundwater.</title>
        <authorList>
            <person name="Hug L.A."/>
            <person name="Thomas B.C."/>
            <person name="Brown C.T."/>
            <person name="Frischkorn K.R."/>
            <person name="Williams K.H."/>
            <person name="Tringe S.G."/>
            <person name="Banfield J.F."/>
        </authorList>
    </citation>
    <scope>NUCLEOTIDE SEQUENCE</scope>
</reference>
<dbReference type="InterPro" id="IPR012714">
    <property type="entry name" value="Thermosome_arc"/>
</dbReference>
<dbReference type="InterPro" id="IPR027413">
    <property type="entry name" value="GROEL-like_equatorial_sf"/>
</dbReference>
<feature type="region of interest" description="Disordered" evidence="6">
    <location>
        <begin position="526"/>
        <end position="555"/>
    </location>
</feature>
<dbReference type="InterPro" id="IPR053374">
    <property type="entry name" value="TCP-1_chaperonin"/>
</dbReference>
<keyword evidence="3 5" id="KW-0067">ATP-binding</keyword>
<evidence type="ECO:0000256" key="1">
    <source>
        <dbReference type="ARBA" id="ARBA00008020"/>
    </source>
</evidence>
<comment type="similarity">
    <text evidence="1 5">Belongs to the TCP-1 chaperonin family.</text>
</comment>
<dbReference type="InterPro" id="IPR002423">
    <property type="entry name" value="Cpn60/GroEL/TCP-1"/>
</dbReference>
<dbReference type="SUPFAM" id="SSF54849">
    <property type="entry name" value="GroEL-intermediate domain like"/>
    <property type="match status" value="1"/>
</dbReference>
<dbReference type="Gene3D" id="3.30.260.10">
    <property type="entry name" value="TCP-1-like chaperonin intermediate domain"/>
    <property type="match status" value="1"/>
</dbReference>
<evidence type="ECO:0000256" key="4">
    <source>
        <dbReference type="ARBA" id="ARBA00023186"/>
    </source>
</evidence>
<accession>A0A0H4T5A8</accession>
<dbReference type="NCBIfam" id="NF041082">
    <property type="entry name" value="thermosome_alpha"/>
    <property type="match status" value="1"/>
</dbReference>
<dbReference type="PRINTS" id="PR00304">
    <property type="entry name" value="TCOMPLEXTCP1"/>
</dbReference>
<organism evidence="7">
    <name type="scientific">uncultured euryarchaeote Rifle_16ft_4_minimus_37789</name>
    <dbReference type="NCBI Taxonomy" id="1665195"/>
    <lineage>
        <taxon>Archaea</taxon>
        <taxon>Methanobacteriati</taxon>
        <taxon>Methanobacteriota</taxon>
        <taxon>environmental samples</taxon>
    </lineage>
</organism>
<evidence type="ECO:0000256" key="3">
    <source>
        <dbReference type="ARBA" id="ARBA00022840"/>
    </source>
</evidence>
<keyword evidence="2 5" id="KW-0547">Nucleotide-binding</keyword>
<keyword evidence="4 5" id="KW-0143">Chaperone</keyword>
<dbReference type="PANTHER" id="PTHR11353">
    <property type="entry name" value="CHAPERONIN"/>
    <property type="match status" value="1"/>
</dbReference>
<dbReference type="Gene3D" id="3.50.7.10">
    <property type="entry name" value="GroEL"/>
    <property type="match status" value="1"/>
</dbReference>
<dbReference type="NCBIfam" id="TIGR02339">
    <property type="entry name" value="thermosome_arch"/>
    <property type="match status" value="1"/>
</dbReference>
<dbReference type="EMBL" id="KT007004">
    <property type="protein sequence ID" value="AKQ02881.1"/>
    <property type="molecule type" value="Genomic_DNA"/>
</dbReference>
<dbReference type="SUPFAM" id="SSF52029">
    <property type="entry name" value="GroEL apical domain-like"/>
    <property type="match status" value="1"/>
</dbReference>
<dbReference type="PROSITE" id="PS00751">
    <property type="entry name" value="TCP1_2"/>
    <property type="match status" value="1"/>
</dbReference>
<dbReference type="PROSITE" id="PS00995">
    <property type="entry name" value="TCP1_3"/>
    <property type="match status" value="1"/>
</dbReference>
<dbReference type="GO" id="GO:0051082">
    <property type="term" value="F:unfolded protein binding"/>
    <property type="evidence" value="ECO:0007669"/>
    <property type="project" value="InterPro"/>
</dbReference>
<dbReference type="Pfam" id="PF00118">
    <property type="entry name" value="Cpn60_TCP1"/>
    <property type="match status" value="1"/>
</dbReference>
<evidence type="ECO:0000313" key="7">
    <source>
        <dbReference type="EMBL" id="AKQ02881.1"/>
    </source>
</evidence>
<dbReference type="PROSITE" id="PS00750">
    <property type="entry name" value="TCP1_1"/>
    <property type="match status" value="1"/>
</dbReference>
<protein>
    <submittedName>
        <fullName evidence="7">Thermosome subunit</fullName>
    </submittedName>
</protein>
<sequence length="555" mass="59194">MMQGQPIIILKEGTSRDRGKGAQFSNIAAARAVADAVRSVLGPRGMDKMLVDSLGDVTITNDGVTILKEIDVEHPAAKMIVEVAKTQDQEAGDGTTTAVILAGELLKEAESLLEANVHPTIIAHGYQMAAEQAIKILKEIAFPVKPDDKETLQWIAATSMGGRSIGDSNEFLATLAVRAILAVVEEVAGERRADVDNVKVEKAHGAAISDTELVDGIVLDKERVHPRMPQRVADAKIALLNRALEVKKTEVSEEIKIRDPAKLSSFLQEEERTLKGYVDAVKKAGANVVVCQKGIDDLVQHYLAKEGIYAVRRAKESDMEKLAKATGGRIVVALEDLGTKDLGHAELVEERKIGDDDMTFITGCKNPKAVSILIRGGTEHVVEEVERILHDGLRVVAAAVEDGIALAGGGSADIEVAIRLRDYAASQGGREQLAIEAFAKALEIVPWTLAENAGQNMIDSIIELKSAHEKGKGVTIGVDVFAGKPRDMKRAHVIEPLRVKKQAYESATEAATMVLRIDDVIASRRTEPKEGGGEGGHGHGGPPGMGGMGGMGGFG</sequence>
<dbReference type="GO" id="GO:0140662">
    <property type="term" value="F:ATP-dependent protein folding chaperone"/>
    <property type="evidence" value="ECO:0007669"/>
    <property type="project" value="InterPro"/>
</dbReference>
<name>A0A0H4T5A8_9EURY</name>
<dbReference type="SUPFAM" id="SSF48592">
    <property type="entry name" value="GroEL equatorial domain-like"/>
    <property type="match status" value="1"/>
</dbReference>
<dbReference type="NCBIfam" id="NF041083">
    <property type="entry name" value="thermosome_beta"/>
    <property type="match status" value="1"/>
</dbReference>